<evidence type="ECO:0000313" key="4">
    <source>
        <dbReference type="Proteomes" id="UP000326671"/>
    </source>
</evidence>
<reference evidence="3 4" key="1">
    <citation type="submission" date="2019-09" db="EMBL/GenBank/DDBJ databases">
        <title>Whole genome sequences of isolates from the Mars Exploration Rovers.</title>
        <authorList>
            <person name="Seuylemezian A."/>
            <person name="Vaishampayan P."/>
        </authorList>
    </citation>
    <scope>NUCLEOTIDE SEQUENCE [LARGE SCALE GENOMIC DNA]</scope>
    <source>
        <strain evidence="3 4">MER_TA_151</strain>
    </source>
</reference>
<keyword evidence="2" id="KW-0732">Signal</keyword>
<evidence type="ECO:0000256" key="1">
    <source>
        <dbReference type="SAM" id="MobiDB-lite"/>
    </source>
</evidence>
<dbReference type="RefSeq" id="WP_150442814.1">
    <property type="nucleotide sequence ID" value="NZ_VYKL01000060.1"/>
</dbReference>
<sequence length="93" mass="10114">MKKKLAIGLLTGAILLGGASTMAFAQTNNDVNGNGLFNFGQMKPYMEKMHPDLSNQELKQMYDSCHSNGGMMENVDPADMMPSGTTSGMMDRF</sequence>
<dbReference type="EMBL" id="VYKL01000060">
    <property type="protein sequence ID" value="KAA9012538.1"/>
    <property type="molecule type" value="Genomic_DNA"/>
</dbReference>
<gene>
    <name evidence="3" type="ORF">F4V44_25635</name>
</gene>
<organism evidence="3 4">
    <name type="scientific">Niallia endozanthoxylica</name>
    <dbReference type="NCBI Taxonomy" id="2036016"/>
    <lineage>
        <taxon>Bacteria</taxon>
        <taxon>Bacillati</taxon>
        <taxon>Bacillota</taxon>
        <taxon>Bacilli</taxon>
        <taxon>Bacillales</taxon>
        <taxon>Bacillaceae</taxon>
        <taxon>Niallia</taxon>
    </lineage>
</organism>
<feature type="compositionally biased region" description="Polar residues" evidence="1">
    <location>
        <begin position="83"/>
        <end position="93"/>
    </location>
</feature>
<protein>
    <recommendedName>
        <fullName evidence="5">FAD/FMN-containing dehydrogenase</fullName>
    </recommendedName>
</protein>
<accession>A0A5J5GY51</accession>
<proteinExistence type="predicted"/>
<feature type="chain" id="PRO_5023936566" description="FAD/FMN-containing dehydrogenase" evidence="2">
    <location>
        <begin position="26"/>
        <end position="93"/>
    </location>
</feature>
<dbReference type="SUPFAM" id="SSF47473">
    <property type="entry name" value="EF-hand"/>
    <property type="match status" value="1"/>
</dbReference>
<name>A0A5J5GY51_9BACI</name>
<feature type="region of interest" description="Disordered" evidence="1">
    <location>
        <begin position="73"/>
        <end position="93"/>
    </location>
</feature>
<dbReference type="Proteomes" id="UP000326671">
    <property type="component" value="Unassembled WGS sequence"/>
</dbReference>
<dbReference type="OrthoDB" id="2166958at2"/>
<evidence type="ECO:0000256" key="2">
    <source>
        <dbReference type="SAM" id="SignalP"/>
    </source>
</evidence>
<comment type="caution">
    <text evidence="3">The sequence shown here is derived from an EMBL/GenBank/DDBJ whole genome shotgun (WGS) entry which is preliminary data.</text>
</comment>
<dbReference type="InterPro" id="IPR011992">
    <property type="entry name" value="EF-hand-dom_pair"/>
</dbReference>
<keyword evidence="4" id="KW-1185">Reference proteome</keyword>
<feature type="signal peptide" evidence="2">
    <location>
        <begin position="1"/>
        <end position="25"/>
    </location>
</feature>
<evidence type="ECO:0008006" key="5">
    <source>
        <dbReference type="Google" id="ProtNLM"/>
    </source>
</evidence>
<dbReference type="AlphaFoldDB" id="A0A5J5GY51"/>
<evidence type="ECO:0000313" key="3">
    <source>
        <dbReference type="EMBL" id="KAA9012538.1"/>
    </source>
</evidence>